<comment type="caution">
    <text evidence="12">The sequence shown here is derived from an EMBL/GenBank/DDBJ whole genome shotgun (WGS) entry which is preliminary data.</text>
</comment>
<feature type="transmembrane region" description="Helical" evidence="10">
    <location>
        <begin position="869"/>
        <end position="894"/>
    </location>
</feature>
<dbReference type="Gene3D" id="3.50.30.30">
    <property type="match status" value="1"/>
</dbReference>
<evidence type="ECO:0000256" key="2">
    <source>
        <dbReference type="ARBA" id="ARBA00022692"/>
    </source>
</evidence>
<dbReference type="InterPro" id="IPR003137">
    <property type="entry name" value="PA_domain"/>
</dbReference>
<dbReference type="InterPro" id="IPR001841">
    <property type="entry name" value="Znf_RING"/>
</dbReference>
<keyword evidence="4 8" id="KW-0863">Zinc-finger</keyword>
<dbReference type="SMART" id="SM00184">
    <property type="entry name" value="RING"/>
    <property type="match status" value="1"/>
</dbReference>
<evidence type="ECO:0000256" key="6">
    <source>
        <dbReference type="ARBA" id="ARBA00022989"/>
    </source>
</evidence>
<dbReference type="SUPFAM" id="SSF57850">
    <property type="entry name" value="RING/U-box"/>
    <property type="match status" value="1"/>
</dbReference>
<dbReference type="InterPro" id="IPR046450">
    <property type="entry name" value="PA_dom_sf"/>
</dbReference>
<dbReference type="AlphaFoldDB" id="A0A813TPX5"/>
<keyword evidence="5" id="KW-0862">Zinc</keyword>
<reference evidence="12" key="1">
    <citation type="submission" date="2021-02" db="EMBL/GenBank/DDBJ databases">
        <authorList>
            <person name="Nowell W R."/>
        </authorList>
    </citation>
    <scope>NUCLEOTIDE SEQUENCE</scope>
</reference>
<evidence type="ECO:0000256" key="3">
    <source>
        <dbReference type="ARBA" id="ARBA00022723"/>
    </source>
</evidence>
<sequence>MSANHEDLSTIVENGPQSSLDIIEETECNDDGSLEEVSKITTDTNRFRILCDNVQNCFFHMDNSMFELLGLKDKLLRQSIPLNVSLHITLVLSRFYRAYSQTQIPIYELIRLVQLYSESFDMKCIPFKRLYDSNEINKRLLKIAFQRLTSMENNTKKYEEQKSINNWEKMYIHLVLPRSNIRKWKFRIKIFREKANLGYEHVIKWLHQKIPRSSSEISSNSQISDDQNTTDEISHIQKLPTDYGSDDYEIGSNNNNDEDNLLNNTSNQELHPTEQKPTVTTNDIEIQAQPDLDDQQTSTEDILSTKSLIMRIYRPIGILKTKFQCIIYAHGQIYKSNVFKFNKSNVSINENKKTVSRTIKSINSRTIKRSEVLTILNDNDINTIDREQNDEILIPMPNVFKRRSLFQTAIDPDAIKIDIFGDEKFCGSLILSSEDLHMLNLPNLYNSISSSLIAIDDNVSKTSLEKHQFNFDDISNKLYQSWISRTPHLFSIYNNKHESIGKLPLIMFWYNQIEQTHATKCTMTIPMEIEKPISKIIPIQENEINEEVISSIIDENNKSIDFELINDHIETLKQSYENEIAKLHEDYQAEIYRLINILNEILPKQSNQMIEISQSNENQAEMIQQDPLNINIRQRLRQNTRSKVVMEHQPSPVYGKDLPKNKNKELYRRPGKNMINYQHSFLTNFINTLLLYIIFYPKLIHSEMTAVITYEYYSLSSNYSNITYENQTNGVVSINGSRMHVLKGPAFTLVDSNGKYDGCHQANNTLNYSNGVAIIQRGGNCTFSVKITRAKQYGAAAVIIYDPQATTQDTLAIIQNDSDILSLYVQQSVGSLLFQLANDNRTHLNITLEPINGNYDDLNQGNLWYGSRAAIIFIVISTSILVCVCSSWCIFYCIQQNRSRTTKDRLENRLINAAKKALTRIPLVTINEDLQTEESCVVCLDTIKEGDTVRELTCQHRFHQQCIDPWLINHRHCPLCNLDILTAYRISIAGSSNDRSSIVSENLMPTNYTSLATTSPMPIVEQNNHDEDEQEEQQIINHIGSQPISTISGSIINNIHGEENPSFRSDDQQ</sequence>
<dbReference type="EMBL" id="CAJNOO010000127">
    <property type="protein sequence ID" value="CAF0817620.1"/>
    <property type="molecule type" value="Genomic_DNA"/>
</dbReference>
<keyword evidence="6 10" id="KW-1133">Transmembrane helix</keyword>
<dbReference type="Proteomes" id="UP000663882">
    <property type="component" value="Unassembled WGS sequence"/>
</dbReference>
<evidence type="ECO:0000256" key="5">
    <source>
        <dbReference type="ARBA" id="ARBA00022833"/>
    </source>
</evidence>
<proteinExistence type="predicted"/>
<protein>
    <recommendedName>
        <fullName evidence="11">RING-type domain-containing protein</fullName>
    </recommendedName>
</protein>
<feature type="domain" description="RING-type" evidence="11">
    <location>
        <begin position="936"/>
        <end position="977"/>
    </location>
</feature>
<dbReference type="CDD" id="cd00538">
    <property type="entry name" value="PA"/>
    <property type="match status" value="1"/>
</dbReference>
<comment type="subcellular location">
    <subcellularLocation>
        <location evidence="1">Membrane</location>
        <topology evidence="1">Single-pass membrane protein</topology>
    </subcellularLocation>
</comment>
<gene>
    <name evidence="12" type="ORF">RFH988_LOCUS4769</name>
</gene>
<feature type="region of interest" description="Disordered" evidence="9">
    <location>
        <begin position="239"/>
        <end position="281"/>
    </location>
</feature>
<keyword evidence="7 10" id="KW-0472">Membrane</keyword>
<dbReference type="FunFam" id="3.30.40.10:FF:000009">
    <property type="entry name" value="E3 ubiquitin-protein ligase RNF130"/>
    <property type="match status" value="1"/>
</dbReference>
<dbReference type="PANTHER" id="PTHR46539">
    <property type="entry name" value="E3 UBIQUITIN-PROTEIN LIGASE ATL42"/>
    <property type="match status" value="1"/>
</dbReference>
<accession>A0A813TPX5</accession>
<evidence type="ECO:0000256" key="9">
    <source>
        <dbReference type="SAM" id="MobiDB-lite"/>
    </source>
</evidence>
<keyword evidence="3" id="KW-0479">Metal-binding</keyword>
<evidence type="ECO:0000256" key="10">
    <source>
        <dbReference type="SAM" id="Phobius"/>
    </source>
</evidence>
<evidence type="ECO:0000256" key="7">
    <source>
        <dbReference type="ARBA" id="ARBA00023136"/>
    </source>
</evidence>
<dbReference type="InterPro" id="IPR013083">
    <property type="entry name" value="Znf_RING/FYVE/PHD"/>
</dbReference>
<evidence type="ECO:0000259" key="11">
    <source>
        <dbReference type="PROSITE" id="PS50089"/>
    </source>
</evidence>
<dbReference type="Pfam" id="PF13639">
    <property type="entry name" value="zf-RING_2"/>
    <property type="match status" value="1"/>
</dbReference>
<dbReference type="GO" id="GO:0016020">
    <property type="term" value="C:membrane"/>
    <property type="evidence" value="ECO:0007669"/>
    <property type="project" value="UniProtKB-SubCell"/>
</dbReference>
<dbReference type="OrthoDB" id="2157345at2759"/>
<evidence type="ECO:0000313" key="12">
    <source>
        <dbReference type="EMBL" id="CAF0817620.1"/>
    </source>
</evidence>
<dbReference type="GO" id="GO:0008270">
    <property type="term" value="F:zinc ion binding"/>
    <property type="evidence" value="ECO:0007669"/>
    <property type="project" value="UniProtKB-KW"/>
</dbReference>
<dbReference type="CDD" id="cd16454">
    <property type="entry name" value="RING-H2_PA-TM-RING"/>
    <property type="match status" value="1"/>
</dbReference>
<name>A0A813TPX5_9BILA</name>
<evidence type="ECO:0000256" key="1">
    <source>
        <dbReference type="ARBA" id="ARBA00004167"/>
    </source>
</evidence>
<dbReference type="PROSITE" id="PS50089">
    <property type="entry name" value="ZF_RING_2"/>
    <property type="match status" value="1"/>
</dbReference>
<dbReference type="Gene3D" id="3.30.40.10">
    <property type="entry name" value="Zinc/RING finger domain, C3HC4 (zinc finger)"/>
    <property type="match status" value="1"/>
</dbReference>
<evidence type="ECO:0000256" key="8">
    <source>
        <dbReference type="PROSITE-ProRule" id="PRU00175"/>
    </source>
</evidence>
<keyword evidence="2 10" id="KW-0812">Transmembrane</keyword>
<organism evidence="12 13">
    <name type="scientific">Rotaria sordida</name>
    <dbReference type="NCBI Taxonomy" id="392033"/>
    <lineage>
        <taxon>Eukaryota</taxon>
        <taxon>Metazoa</taxon>
        <taxon>Spiralia</taxon>
        <taxon>Gnathifera</taxon>
        <taxon>Rotifera</taxon>
        <taxon>Eurotatoria</taxon>
        <taxon>Bdelloidea</taxon>
        <taxon>Philodinida</taxon>
        <taxon>Philodinidae</taxon>
        <taxon>Rotaria</taxon>
    </lineage>
</organism>
<dbReference type="PANTHER" id="PTHR46539:SF23">
    <property type="entry name" value="RING-TYPE DOMAIN-CONTAINING PROTEIN"/>
    <property type="match status" value="1"/>
</dbReference>
<dbReference type="Pfam" id="PF02225">
    <property type="entry name" value="PA"/>
    <property type="match status" value="1"/>
</dbReference>
<evidence type="ECO:0000256" key="4">
    <source>
        <dbReference type="ARBA" id="ARBA00022771"/>
    </source>
</evidence>
<evidence type="ECO:0000313" key="13">
    <source>
        <dbReference type="Proteomes" id="UP000663882"/>
    </source>
</evidence>
<dbReference type="SUPFAM" id="SSF52025">
    <property type="entry name" value="PA domain"/>
    <property type="match status" value="1"/>
</dbReference>